<dbReference type="FunCoup" id="A0A1D6JDF5">
    <property type="interactions" value="3126"/>
</dbReference>
<feature type="transmembrane region" description="Helical" evidence="7">
    <location>
        <begin position="211"/>
        <end position="233"/>
    </location>
</feature>
<dbReference type="GO" id="GO:0015031">
    <property type="term" value="P:protein transport"/>
    <property type="evidence" value="ECO:0007669"/>
    <property type="project" value="InterPro"/>
</dbReference>
<dbReference type="GO" id="GO:0005886">
    <property type="term" value="C:plasma membrane"/>
    <property type="evidence" value="ECO:0007669"/>
    <property type="project" value="UniProtKB-SubCell"/>
</dbReference>
<evidence type="ECO:0000256" key="2">
    <source>
        <dbReference type="ARBA" id="ARBA00010482"/>
    </source>
</evidence>
<feature type="transmembrane region" description="Helical" evidence="7">
    <location>
        <begin position="156"/>
        <end position="176"/>
    </location>
</feature>
<name>A0A1D6JDF5_MAIZE</name>
<dbReference type="AlphaFoldDB" id="A0A1D6JDF5"/>
<feature type="transmembrane region" description="Helical" evidence="7">
    <location>
        <begin position="124"/>
        <end position="149"/>
    </location>
</feature>
<evidence type="ECO:0000256" key="1">
    <source>
        <dbReference type="ARBA" id="ARBA00004003"/>
    </source>
</evidence>
<proteinExistence type="inferred from homology"/>
<organism evidence="8">
    <name type="scientific">Zea mays</name>
    <name type="common">Maize</name>
    <dbReference type="NCBI Taxonomy" id="4577"/>
    <lineage>
        <taxon>Eukaryota</taxon>
        <taxon>Viridiplantae</taxon>
        <taxon>Streptophyta</taxon>
        <taxon>Embryophyta</taxon>
        <taxon>Tracheophyta</taxon>
        <taxon>Spermatophyta</taxon>
        <taxon>Magnoliopsida</taxon>
        <taxon>Liliopsida</taxon>
        <taxon>Poales</taxon>
        <taxon>Poaceae</taxon>
        <taxon>PACMAD clade</taxon>
        <taxon>Panicoideae</taxon>
        <taxon>Andropogonodae</taxon>
        <taxon>Andropogoneae</taxon>
        <taxon>Tripsacinae</taxon>
        <taxon>Zea</taxon>
    </lineage>
</organism>
<evidence type="ECO:0000256" key="5">
    <source>
        <dbReference type="ARBA" id="ARBA00023136"/>
    </source>
</evidence>
<dbReference type="EMBL" id="CM000786">
    <property type="protein sequence ID" value="AQK45857.1"/>
    <property type="molecule type" value="Genomic_DNA"/>
</dbReference>
<sequence>MHHDPNPFDEGSAEDNPFSNGGAGGGKQQYGFRPTEPVGFGGASRGDAVVDVPLETMGDSRSKVKELSSWESDLKRREADIKRREEALKNAGVPMEEKNWPPFFPIIHHDIANEIPANVQKLQYLAFASWLGIVLCLSWNFVAVIVCWIKEGDSKLFFLATIYALLGIPLSYLIWYRPLYRAMRYAVTIFELFTVDNFASYTTNSAFSFGWFFLCYLIHIGFCIIAAIAPPIVFHGKSLTGILAAIDTFSEHVIIGIFYFVGFALFCLETLLSIGVLQKVYMYFRGNK</sequence>
<protein>
    <recommendedName>
        <fullName evidence="7">Secretory carrier-associated membrane protein</fullName>
        <shortName evidence="7">Secretory carrier membrane protein</shortName>
    </recommendedName>
</protein>
<keyword evidence="7" id="KW-1003">Cell membrane</keyword>
<feature type="transmembrane region" description="Helical" evidence="7">
    <location>
        <begin position="253"/>
        <end position="277"/>
    </location>
</feature>
<comment type="similarity">
    <text evidence="2 7">Belongs to the SCAMP family.</text>
</comment>
<evidence type="ECO:0000256" key="4">
    <source>
        <dbReference type="ARBA" id="ARBA00022989"/>
    </source>
</evidence>
<dbReference type="STRING" id="4577.A0A1D6JDF5"/>
<dbReference type="Pfam" id="PF04144">
    <property type="entry name" value="SCAMP"/>
    <property type="match status" value="1"/>
</dbReference>
<dbReference type="GO" id="GO:0030658">
    <property type="term" value="C:transport vesicle membrane"/>
    <property type="evidence" value="ECO:0007669"/>
    <property type="project" value="UniProtKB-SubCell"/>
</dbReference>
<dbReference type="InterPro" id="IPR007273">
    <property type="entry name" value="SCAMP"/>
</dbReference>
<dbReference type="InParanoid" id="A0A1D6JDF5"/>
<evidence type="ECO:0000256" key="3">
    <source>
        <dbReference type="ARBA" id="ARBA00022692"/>
    </source>
</evidence>
<dbReference type="OMA" id="EQMNRHH"/>
<gene>
    <name evidence="8" type="ORF">ZEAMMB73_Zm00001d026214</name>
</gene>
<evidence type="ECO:0000256" key="6">
    <source>
        <dbReference type="ARBA" id="ARBA00023329"/>
    </source>
</evidence>
<keyword evidence="5 7" id="KW-0472">Membrane</keyword>
<dbReference type="PANTHER" id="PTHR10687:SF2">
    <property type="entry name" value="SECRETORY CARRIER-ASSOCIATED MEMBRANE PROTEIN"/>
    <property type="match status" value="1"/>
</dbReference>
<keyword evidence="6 7" id="KW-0968">Cytoplasmic vesicle</keyword>
<dbReference type="ExpressionAtlas" id="A0A1D6JDF5">
    <property type="expression patterns" value="baseline and differential"/>
</dbReference>
<accession>A0A1D6JDF5</accession>
<comment type="subcellular location">
    <subcellularLocation>
        <location evidence="7">Cell membrane</location>
        <topology evidence="7">Multi-pass membrane protein</topology>
    </subcellularLocation>
    <subcellularLocation>
        <location evidence="7">Cytoplasmic vesicle</location>
        <location evidence="7">Secretory vesicle membrane</location>
        <topology evidence="7">Multi-pass membrane protein</topology>
    </subcellularLocation>
</comment>
<keyword evidence="4 7" id="KW-1133">Transmembrane helix</keyword>
<evidence type="ECO:0000256" key="7">
    <source>
        <dbReference type="RuleBase" id="RU363122"/>
    </source>
</evidence>
<dbReference type="IntAct" id="A0A1D6JDF5">
    <property type="interactions" value="4"/>
</dbReference>
<keyword evidence="7" id="KW-0813">Transport</keyword>
<comment type="function">
    <text evidence="1 7">Probably involved in membrane trafficking.</text>
</comment>
<evidence type="ECO:0000313" key="8">
    <source>
        <dbReference type="EMBL" id="AQK45857.1"/>
    </source>
</evidence>
<reference evidence="8" key="1">
    <citation type="submission" date="2015-12" db="EMBL/GenBank/DDBJ databases">
        <title>Update maize B73 reference genome by single molecule sequencing technologies.</title>
        <authorList>
            <consortium name="Maize Genome Sequencing Project"/>
            <person name="Ware D."/>
        </authorList>
    </citation>
    <scope>NUCLEOTIDE SEQUENCE</scope>
    <source>
        <tissue evidence="8">Seedling</tissue>
    </source>
</reference>
<dbReference type="SMR" id="A0A1D6JDF5"/>
<dbReference type="PANTHER" id="PTHR10687">
    <property type="entry name" value="SECRETORY CARRIER-ASSOCIATED MEMBRANE PROTEIN SCAMP"/>
    <property type="match status" value="1"/>
</dbReference>
<keyword evidence="3 7" id="KW-0812">Transmembrane</keyword>